<dbReference type="NCBIfam" id="NF047595">
    <property type="entry name" value="IS66_ISRel24_TnpA"/>
    <property type="match status" value="1"/>
</dbReference>
<dbReference type="SUPFAM" id="SSF48295">
    <property type="entry name" value="TrpR-like"/>
    <property type="match status" value="1"/>
</dbReference>
<dbReference type="AlphaFoldDB" id="A0A1H9NNV0"/>
<dbReference type="RefSeq" id="WP_091457646.1">
    <property type="nucleotide sequence ID" value="NZ_FOGD01000007.1"/>
</dbReference>
<sequence length="127" mass="13700">MQTYSLTSPVTPAIQRRRHSTTFKAQVVAECQRPGASVAAIAHACGVNANLVHKWRRESPLTLAAQRISSTDFVALPLPLPAQSPDPTTAASSHIEVELHQGKTVLKLRWPVAAASECATWLRALLA</sequence>
<dbReference type="InterPro" id="IPR002514">
    <property type="entry name" value="Transposase_8"/>
</dbReference>
<accession>A0A1H9NNV0</accession>
<dbReference type="GO" id="GO:0004803">
    <property type="term" value="F:transposase activity"/>
    <property type="evidence" value="ECO:0007669"/>
    <property type="project" value="InterPro"/>
</dbReference>
<evidence type="ECO:0000313" key="1">
    <source>
        <dbReference type="EMBL" id="SER37561.1"/>
    </source>
</evidence>
<protein>
    <submittedName>
        <fullName evidence="1">Transposase</fullName>
    </submittedName>
</protein>
<dbReference type="GO" id="GO:0006313">
    <property type="term" value="P:DNA transposition"/>
    <property type="evidence" value="ECO:0007669"/>
    <property type="project" value="InterPro"/>
</dbReference>
<name>A0A1H9NNV0_9BURK</name>
<dbReference type="EMBL" id="FOGD01000007">
    <property type="protein sequence ID" value="SER37561.1"/>
    <property type="molecule type" value="Genomic_DNA"/>
</dbReference>
<evidence type="ECO:0000313" key="2">
    <source>
        <dbReference type="Proteomes" id="UP000199766"/>
    </source>
</evidence>
<dbReference type="Proteomes" id="UP000199766">
    <property type="component" value="Unassembled WGS sequence"/>
</dbReference>
<dbReference type="Pfam" id="PF01527">
    <property type="entry name" value="HTH_Tnp_1"/>
    <property type="match status" value="1"/>
</dbReference>
<dbReference type="OrthoDB" id="9800877at2"/>
<proteinExistence type="predicted"/>
<reference evidence="1 2" key="1">
    <citation type="submission" date="2016-10" db="EMBL/GenBank/DDBJ databases">
        <authorList>
            <person name="de Groot N.N."/>
        </authorList>
    </citation>
    <scope>NUCLEOTIDE SEQUENCE [LARGE SCALE GENOMIC DNA]</scope>
    <source>
        <strain evidence="1 2">ATCC 35958</strain>
    </source>
</reference>
<gene>
    <name evidence="1" type="ORF">SAMN02982919_02285</name>
</gene>
<dbReference type="InterPro" id="IPR010921">
    <property type="entry name" value="Trp_repressor/repl_initiator"/>
</dbReference>
<dbReference type="STRING" id="180197.SAMN02982919_02285"/>
<dbReference type="GO" id="GO:0043565">
    <property type="term" value="F:sequence-specific DNA binding"/>
    <property type="evidence" value="ECO:0007669"/>
    <property type="project" value="InterPro"/>
</dbReference>
<organism evidence="1 2">
    <name type="scientific">Giesbergeria anulus</name>
    <dbReference type="NCBI Taxonomy" id="180197"/>
    <lineage>
        <taxon>Bacteria</taxon>
        <taxon>Pseudomonadati</taxon>
        <taxon>Pseudomonadota</taxon>
        <taxon>Betaproteobacteria</taxon>
        <taxon>Burkholderiales</taxon>
        <taxon>Comamonadaceae</taxon>
        <taxon>Giesbergeria</taxon>
    </lineage>
</organism>
<keyword evidence="2" id="KW-1185">Reference proteome</keyword>